<evidence type="ECO:0000256" key="9">
    <source>
        <dbReference type="ARBA" id="ARBA00048205"/>
    </source>
</evidence>
<dbReference type="Gene3D" id="1.10.1200.80">
    <property type="entry name" value="Putative flavin oxidoreducatase, domain 2"/>
    <property type="match status" value="1"/>
</dbReference>
<proteinExistence type="inferred from homology"/>
<dbReference type="GO" id="GO:0050660">
    <property type="term" value="F:flavin adenine dinucleotide binding"/>
    <property type="evidence" value="ECO:0007669"/>
    <property type="project" value="InterPro"/>
</dbReference>
<reference evidence="15 16" key="1">
    <citation type="journal article" date="2015" name="Nature">
        <title>rRNA introns, odd ribosomes, and small enigmatic genomes across a large radiation of phyla.</title>
        <authorList>
            <person name="Brown C.T."/>
            <person name="Hug L.A."/>
            <person name="Thomas B.C."/>
            <person name="Sharon I."/>
            <person name="Castelle C.J."/>
            <person name="Singh A."/>
            <person name="Wilkins M.J."/>
            <person name="Williams K.H."/>
            <person name="Banfield J.F."/>
        </authorList>
    </citation>
    <scope>NUCLEOTIDE SEQUENCE [LARGE SCALE GENOMIC DNA]</scope>
</reference>
<comment type="function">
    <text evidence="1 11">Catalyzes the synthesis of 5,6-dihydrouridine (D), a modified base found in the D-loop of most tRNAs, via the reduction of the C5-C6 double bond in target uridines.</text>
</comment>
<evidence type="ECO:0000256" key="4">
    <source>
        <dbReference type="ARBA" id="ARBA00022643"/>
    </source>
</evidence>
<dbReference type="Gene3D" id="3.20.20.70">
    <property type="entry name" value="Aldolase class I"/>
    <property type="match status" value="1"/>
</dbReference>
<dbReference type="AlphaFoldDB" id="A0A0G1TZM5"/>
<comment type="catalytic activity">
    <reaction evidence="10">
        <text>a 5,6-dihydrouridine in tRNA + NAD(+) = a uridine in tRNA + NADH + H(+)</text>
        <dbReference type="Rhea" id="RHEA:54452"/>
        <dbReference type="Rhea" id="RHEA-COMP:13339"/>
        <dbReference type="Rhea" id="RHEA-COMP:13887"/>
        <dbReference type="ChEBI" id="CHEBI:15378"/>
        <dbReference type="ChEBI" id="CHEBI:57540"/>
        <dbReference type="ChEBI" id="CHEBI:57945"/>
        <dbReference type="ChEBI" id="CHEBI:65315"/>
        <dbReference type="ChEBI" id="CHEBI:74443"/>
    </reaction>
</comment>
<comment type="similarity">
    <text evidence="11">Belongs to the dus family.</text>
</comment>
<dbReference type="InterPro" id="IPR035587">
    <property type="entry name" value="DUS-like_FMN-bd"/>
</dbReference>
<sequence>MDNIWQSLKKPIFCLAPMFGATDSAFRRLLAEIGKPDIMFTEFTNVQALFSPDKTAVQQLTFIPKEQPLIAQIWGQDPELFEAAAALLVKAGFAGIDINLACPIRAVVKKGAGAGMIPNRQLVGDIIKATIAGAQGRIPVSVKTRLGLNQIEPGWIEFLLNQNLDALIIHGRTAKAMSAGPVHWKEITKIVRLRNQLKSKTLIIGNGDIFSRPIANQRIKQTGINGVMIGRGVFHDPYIFNPRETIKTKTKTQKLKLLNQHLDTYETTWGQTRSYQPLKRFFKIYVNNFKGALALRIKLMNTQSIDEAKAIIGQ</sequence>
<keyword evidence="7" id="KW-0694">RNA-binding</keyword>
<evidence type="ECO:0000256" key="7">
    <source>
        <dbReference type="ARBA" id="ARBA00022884"/>
    </source>
</evidence>
<feature type="binding site" evidence="13">
    <location>
        <begin position="230"/>
        <end position="231"/>
    </location>
    <ligand>
        <name>FMN</name>
        <dbReference type="ChEBI" id="CHEBI:58210"/>
    </ligand>
</feature>
<protein>
    <recommendedName>
        <fullName evidence="11">tRNA-dihydrouridine synthase</fullName>
        <ecNumber evidence="11">1.3.1.-</ecNumber>
    </recommendedName>
</protein>
<keyword evidence="2" id="KW-0820">tRNA-binding</keyword>
<keyword evidence="13" id="KW-0547">Nucleotide-binding</keyword>
<evidence type="ECO:0000256" key="2">
    <source>
        <dbReference type="ARBA" id="ARBA00022555"/>
    </source>
</evidence>
<evidence type="ECO:0000256" key="10">
    <source>
        <dbReference type="ARBA" id="ARBA00048802"/>
    </source>
</evidence>
<keyword evidence="6" id="KW-0521">NADP</keyword>
<dbReference type="PATRIC" id="fig|1618373.3.peg.260"/>
<dbReference type="CDD" id="cd02801">
    <property type="entry name" value="DUS_like_FMN"/>
    <property type="match status" value="1"/>
</dbReference>
<evidence type="ECO:0000313" key="16">
    <source>
        <dbReference type="Proteomes" id="UP000034772"/>
    </source>
</evidence>
<keyword evidence="4 11" id="KW-0288">FMN</keyword>
<evidence type="ECO:0000256" key="13">
    <source>
        <dbReference type="PIRSR" id="PIRSR006621-2"/>
    </source>
</evidence>
<dbReference type="PIRSF" id="PIRSF006621">
    <property type="entry name" value="Dus"/>
    <property type="match status" value="1"/>
</dbReference>
<feature type="domain" description="DUS-like FMN-binding" evidence="14">
    <location>
        <begin position="15"/>
        <end position="308"/>
    </location>
</feature>
<dbReference type="InterPro" id="IPR024036">
    <property type="entry name" value="tRNA-dHydroUridine_Synthase_C"/>
</dbReference>
<name>A0A0G1TZM5_9BACT</name>
<evidence type="ECO:0000256" key="1">
    <source>
        <dbReference type="ARBA" id="ARBA00002790"/>
    </source>
</evidence>
<dbReference type="InterPro" id="IPR001269">
    <property type="entry name" value="DUS_fam"/>
</dbReference>
<dbReference type="GO" id="GO:0017150">
    <property type="term" value="F:tRNA dihydrouridine synthase activity"/>
    <property type="evidence" value="ECO:0007669"/>
    <property type="project" value="InterPro"/>
</dbReference>
<evidence type="ECO:0000256" key="5">
    <source>
        <dbReference type="ARBA" id="ARBA00022694"/>
    </source>
</evidence>
<dbReference type="GO" id="GO:0000049">
    <property type="term" value="F:tRNA binding"/>
    <property type="evidence" value="ECO:0007669"/>
    <property type="project" value="UniProtKB-KW"/>
</dbReference>
<accession>A0A0G1TZM5</accession>
<dbReference type="PANTHER" id="PTHR45846">
    <property type="entry name" value="TRNA-DIHYDROURIDINE(47) SYNTHASE [NAD(P)(+)]-LIKE"/>
    <property type="match status" value="1"/>
</dbReference>
<dbReference type="Pfam" id="PF01207">
    <property type="entry name" value="Dus"/>
    <property type="match status" value="1"/>
</dbReference>
<gene>
    <name evidence="15" type="ORF">UY17_C0024G0014</name>
</gene>
<dbReference type="EC" id="1.3.1.-" evidence="11"/>
<keyword evidence="5 11" id="KW-0819">tRNA processing</keyword>
<dbReference type="InterPro" id="IPR013785">
    <property type="entry name" value="Aldolase_TIM"/>
</dbReference>
<evidence type="ECO:0000256" key="12">
    <source>
        <dbReference type="PIRSR" id="PIRSR006621-1"/>
    </source>
</evidence>
<comment type="catalytic activity">
    <reaction evidence="9">
        <text>a 5,6-dihydrouridine in tRNA + NADP(+) = a uridine in tRNA + NADPH + H(+)</text>
        <dbReference type="Rhea" id="RHEA:23624"/>
        <dbReference type="Rhea" id="RHEA-COMP:13339"/>
        <dbReference type="Rhea" id="RHEA-COMP:13887"/>
        <dbReference type="ChEBI" id="CHEBI:15378"/>
        <dbReference type="ChEBI" id="CHEBI:57783"/>
        <dbReference type="ChEBI" id="CHEBI:58349"/>
        <dbReference type="ChEBI" id="CHEBI:65315"/>
        <dbReference type="ChEBI" id="CHEBI:74443"/>
    </reaction>
</comment>
<evidence type="ECO:0000256" key="3">
    <source>
        <dbReference type="ARBA" id="ARBA00022630"/>
    </source>
</evidence>
<feature type="binding site" evidence="13">
    <location>
        <position position="170"/>
    </location>
    <ligand>
        <name>FMN</name>
        <dbReference type="ChEBI" id="CHEBI:58210"/>
    </ligand>
</feature>
<comment type="cofactor">
    <cofactor evidence="11 13">
        <name>FMN</name>
        <dbReference type="ChEBI" id="CHEBI:58210"/>
    </cofactor>
</comment>
<keyword evidence="3 11" id="KW-0285">Flavoprotein</keyword>
<dbReference type="SUPFAM" id="SSF51395">
    <property type="entry name" value="FMN-linked oxidoreductases"/>
    <property type="match status" value="1"/>
</dbReference>
<dbReference type="PANTHER" id="PTHR45846:SF1">
    <property type="entry name" value="TRNA-DIHYDROURIDINE(47) SYNTHASE [NAD(P)(+)]-LIKE"/>
    <property type="match status" value="1"/>
</dbReference>
<feature type="binding site" evidence="13">
    <location>
        <position position="143"/>
    </location>
    <ligand>
        <name>FMN</name>
        <dbReference type="ChEBI" id="CHEBI:58210"/>
    </ligand>
</feature>
<keyword evidence="8 11" id="KW-0560">Oxidoreductase</keyword>
<evidence type="ECO:0000256" key="8">
    <source>
        <dbReference type="ARBA" id="ARBA00023002"/>
    </source>
</evidence>
<evidence type="ECO:0000313" key="15">
    <source>
        <dbReference type="EMBL" id="KKU87244.1"/>
    </source>
</evidence>
<feature type="active site" description="Proton donor" evidence="12">
    <location>
        <position position="102"/>
    </location>
</feature>
<feature type="binding site" evidence="13">
    <location>
        <position position="72"/>
    </location>
    <ligand>
        <name>FMN</name>
        <dbReference type="ChEBI" id="CHEBI:58210"/>
    </ligand>
</feature>
<comment type="caution">
    <text evidence="15">The sequence shown here is derived from an EMBL/GenBank/DDBJ whole genome shotgun (WGS) entry which is preliminary data.</text>
</comment>
<evidence type="ECO:0000259" key="14">
    <source>
        <dbReference type="Pfam" id="PF01207"/>
    </source>
</evidence>
<evidence type="ECO:0000256" key="6">
    <source>
        <dbReference type="ARBA" id="ARBA00022857"/>
    </source>
</evidence>
<organism evidence="15 16">
    <name type="scientific">Candidatus Beckwithbacteria bacterium GW2011_GWC2_47_9</name>
    <dbReference type="NCBI Taxonomy" id="1618373"/>
    <lineage>
        <taxon>Bacteria</taxon>
        <taxon>Candidatus Beckwithiibacteriota</taxon>
    </lineage>
</organism>
<dbReference type="Proteomes" id="UP000034772">
    <property type="component" value="Unassembled WGS sequence"/>
</dbReference>
<dbReference type="EMBL" id="LCOZ01000024">
    <property type="protein sequence ID" value="KKU87244.1"/>
    <property type="molecule type" value="Genomic_DNA"/>
</dbReference>
<evidence type="ECO:0000256" key="11">
    <source>
        <dbReference type="PIRNR" id="PIRNR006621"/>
    </source>
</evidence>